<keyword evidence="2" id="KW-1003">Cell membrane</keyword>
<evidence type="ECO:0000256" key="7">
    <source>
        <dbReference type="ARBA" id="ARBA00037904"/>
    </source>
</evidence>
<accession>A0AA41U7W5</accession>
<name>A0AA41U7W5_9MICO</name>
<dbReference type="GO" id="GO:0016757">
    <property type="term" value="F:glycosyltransferase activity"/>
    <property type="evidence" value="ECO:0007669"/>
    <property type="project" value="UniProtKB-KW"/>
</dbReference>
<dbReference type="EMBL" id="JAKGSG010000034">
    <property type="protein sequence ID" value="MCF4121815.1"/>
    <property type="molecule type" value="Genomic_DNA"/>
</dbReference>
<proteinExistence type="inferred from homology"/>
<evidence type="ECO:0000256" key="3">
    <source>
        <dbReference type="ARBA" id="ARBA00022676"/>
    </source>
</evidence>
<evidence type="ECO:0000256" key="4">
    <source>
        <dbReference type="ARBA" id="ARBA00022679"/>
    </source>
</evidence>
<evidence type="ECO:0000256" key="1">
    <source>
        <dbReference type="ARBA" id="ARBA00004236"/>
    </source>
</evidence>
<evidence type="ECO:0000256" key="6">
    <source>
        <dbReference type="ARBA" id="ARBA00037281"/>
    </source>
</evidence>
<comment type="pathway">
    <text evidence="7">Carotenoid biosynthesis; staphyloxanthin biosynthesis; staphyloxanthin from farnesyl diphosphate: step 4/5.</text>
</comment>
<comment type="function">
    <text evidence="6">Catalyzes the glycosylation of 4,4'-diaponeurosporenoate, i.e. the esterification of glucose at the C1'' position with the carboxyl group of 4,4'-diaponeurosporenic acid, to form glycosyl-4,4'-diaponeurosporenoate. This is a step in the biosynthesis of staphyloxanthin, an orange pigment present in most staphylococci strains.</text>
</comment>
<dbReference type="SUPFAM" id="SSF53448">
    <property type="entry name" value="Nucleotide-diphospho-sugar transferases"/>
    <property type="match status" value="1"/>
</dbReference>
<evidence type="ECO:0000256" key="8">
    <source>
        <dbReference type="ARBA" id="ARBA00038120"/>
    </source>
</evidence>
<evidence type="ECO:0000256" key="9">
    <source>
        <dbReference type="ARBA" id="ARBA00040345"/>
    </source>
</evidence>
<dbReference type="PANTHER" id="PTHR43646:SF2">
    <property type="entry name" value="GLYCOSYLTRANSFERASE 2-LIKE DOMAIN-CONTAINING PROTEIN"/>
    <property type="match status" value="1"/>
</dbReference>
<dbReference type="Pfam" id="PF00535">
    <property type="entry name" value="Glycos_transf_2"/>
    <property type="match status" value="1"/>
</dbReference>
<keyword evidence="5" id="KW-0472">Membrane</keyword>
<dbReference type="PANTHER" id="PTHR43646">
    <property type="entry name" value="GLYCOSYLTRANSFERASE"/>
    <property type="match status" value="1"/>
</dbReference>
<organism evidence="11 12">
    <name type="scientific">Antribacter soli</name>
    <dbReference type="NCBI Taxonomy" id="2910976"/>
    <lineage>
        <taxon>Bacteria</taxon>
        <taxon>Bacillati</taxon>
        <taxon>Actinomycetota</taxon>
        <taxon>Actinomycetes</taxon>
        <taxon>Micrococcales</taxon>
        <taxon>Promicromonosporaceae</taxon>
        <taxon>Antribacter</taxon>
    </lineage>
</organism>
<comment type="similarity">
    <text evidence="8">Belongs to the glycosyltransferase 2 family. CrtQ subfamily.</text>
</comment>
<evidence type="ECO:0000313" key="12">
    <source>
        <dbReference type="Proteomes" id="UP001165405"/>
    </source>
</evidence>
<sequence length="256" mass="27404">MSTGEPLAVVVPALNEAHPGGLRATLEALHAQEDDDFDLVVVDNGSTDGTGDVARAAAAEWGRGRWRVVDEPVKGTGAAADTGMRAAIAGGAVLLARTDADCLPPPTWTRDVRRAFASGDELVAGRLVPRTDDRPVSGFQQGALAAALAVASAFGKVRPGNRDDGYLGPYVMTPGCNMAITAALYEAAGGFPRTRIEDLHEDRALVNAVRRITTRYGAHPEVWVLASTRRVHAWGLLRTLGWYADHRYRPEMVDIR</sequence>
<dbReference type="AlphaFoldDB" id="A0AA41U7W5"/>
<comment type="subcellular location">
    <subcellularLocation>
        <location evidence="1">Cell membrane</location>
    </subcellularLocation>
</comment>
<dbReference type="Proteomes" id="UP001165405">
    <property type="component" value="Unassembled WGS sequence"/>
</dbReference>
<keyword evidence="3 11" id="KW-0328">Glycosyltransferase</keyword>
<reference evidence="11" key="1">
    <citation type="submission" date="2022-01" db="EMBL/GenBank/DDBJ databases">
        <title>Antribacter sp. nov., isolated from Guizhou of China.</title>
        <authorList>
            <person name="Chengliang C."/>
            <person name="Ya Z."/>
        </authorList>
    </citation>
    <scope>NUCLEOTIDE SEQUENCE</scope>
    <source>
        <strain evidence="11">KLBMP 9083</strain>
    </source>
</reference>
<evidence type="ECO:0000259" key="10">
    <source>
        <dbReference type="Pfam" id="PF00535"/>
    </source>
</evidence>
<evidence type="ECO:0000256" key="2">
    <source>
        <dbReference type="ARBA" id="ARBA00022475"/>
    </source>
</evidence>
<keyword evidence="4 11" id="KW-0808">Transferase</keyword>
<feature type="domain" description="Glycosyltransferase 2-like" evidence="10">
    <location>
        <begin position="9"/>
        <end position="135"/>
    </location>
</feature>
<keyword evidence="12" id="KW-1185">Reference proteome</keyword>
<protein>
    <recommendedName>
        <fullName evidence="9">4,4'-diaponeurosporenoate glycosyltransferase</fullName>
    </recommendedName>
</protein>
<dbReference type="RefSeq" id="WP_236089609.1">
    <property type="nucleotide sequence ID" value="NZ_JAKGSG010000034.1"/>
</dbReference>
<comment type="caution">
    <text evidence="11">The sequence shown here is derived from an EMBL/GenBank/DDBJ whole genome shotgun (WGS) entry which is preliminary data.</text>
</comment>
<dbReference type="InterPro" id="IPR029044">
    <property type="entry name" value="Nucleotide-diphossugar_trans"/>
</dbReference>
<evidence type="ECO:0000256" key="5">
    <source>
        <dbReference type="ARBA" id="ARBA00023136"/>
    </source>
</evidence>
<dbReference type="InterPro" id="IPR001173">
    <property type="entry name" value="Glyco_trans_2-like"/>
</dbReference>
<dbReference type="Gene3D" id="3.90.550.10">
    <property type="entry name" value="Spore Coat Polysaccharide Biosynthesis Protein SpsA, Chain A"/>
    <property type="match status" value="1"/>
</dbReference>
<dbReference type="GO" id="GO:0005886">
    <property type="term" value="C:plasma membrane"/>
    <property type="evidence" value="ECO:0007669"/>
    <property type="project" value="UniProtKB-SubCell"/>
</dbReference>
<gene>
    <name evidence="11" type="ORF">L1785_12565</name>
</gene>
<evidence type="ECO:0000313" key="11">
    <source>
        <dbReference type="EMBL" id="MCF4121815.1"/>
    </source>
</evidence>